<protein>
    <submittedName>
        <fullName evidence="3">FAD-binding oxidoreductase</fullName>
    </submittedName>
</protein>
<accession>A0A5D4GRY4</accession>
<gene>
    <name evidence="3" type="ORF">FY036_19310</name>
</gene>
<proteinExistence type="predicted"/>
<dbReference type="GO" id="GO:0005737">
    <property type="term" value="C:cytoplasm"/>
    <property type="evidence" value="ECO:0007669"/>
    <property type="project" value="TreeGrafter"/>
</dbReference>
<dbReference type="Gene3D" id="3.50.50.60">
    <property type="entry name" value="FAD/NAD(P)-binding domain"/>
    <property type="match status" value="1"/>
</dbReference>
<dbReference type="RefSeq" id="WP_148916403.1">
    <property type="nucleotide sequence ID" value="NZ_VSZS01000067.1"/>
</dbReference>
<evidence type="ECO:0000259" key="2">
    <source>
        <dbReference type="Pfam" id="PF01266"/>
    </source>
</evidence>
<dbReference type="InterPro" id="IPR006076">
    <property type="entry name" value="FAD-dep_OxRdtase"/>
</dbReference>
<dbReference type="AlphaFoldDB" id="A0A5D4GRY4"/>
<reference evidence="3 4" key="2">
    <citation type="submission" date="2019-09" db="EMBL/GenBank/DDBJ databases">
        <title>Mesorhizobium sp. MaA-C15 isolated from Microcystis aeruginosa.</title>
        <authorList>
            <person name="Jeong S.E."/>
            <person name="Jin H.M."/>
            <person name="Jeon C.O."/>
        </authorList>
    </citation>
    <scope>NUCLEOTIDE SEQUENCE [LARGE SCALE GENOMIC DNA]</scope>
    <source>
        <strain evidence="3 4">MaA-C15</strain>
    </source>
</reference>
<dbReference type="GO" id="GO:0016491">
    <property type="term" value="F:oxidoreductase activity"/>
    <property type="evidence" value="ECO:0007669"/>
    <property type="project" value="UniProtKB-KW"/>
</dbReference>
<dbReference type="Proteomes" id="UP000323258">
    <property type="component" value="Unassembled WGS sequence"/>
</dbReference>
<evidence type="ECO:0000256" key="1">
    <source>
        <dbReference type="ARBA" id="ARBA00023002"/>
    </source>
</evidence>
<comment type="caution">
    <text evidence="3">The sequence shown here is derived from an EMBL/GenBank/DDBJ whole genome shotgun (WGS) entry which is preliminary data.</text>
</comment>
<dbReference type="OrthoDB" id="9815989at2"/>
<dbReference type="Pfam" id="PF01266">
    <property type="entry name" value="DAO"/>
    <property type="match status" value="1"/>
</dbReference>
<keyword evidence="4" id="KW-1185">Reference proteome</keyword>
<keyword evidence="1" id="KW-0560">Oxidoreductase</keyword>
<sequence>MAVTRKLRAAIVGAGIVGAASAYFLSRAGFAVQMLDAAAPASGATGSADGAVSVASKRPGPMMEAAIRGVETYRDLHGAGIFEGVFKERSTFMLAQDAAEDAVLEAHAVALSGNGVELRLHREDALHRTVQNLSRAIRSAIEVRGEGHAIGYEVTSRLIAASGATVARGCRVNGFRTASRSGSLDALETSAGTIEADLVVLAAGGGSASLLGLASALRPRKGQLLVTERAPALNAGIRGSLMSCRYLMSKDSTETRMTGSGRRFGLVVDPLRTGQFLIGGTREETAERGTDADAVRRLLVEAVALVPRLREVRLLRTFAGVRTATADGRPLIGRVRGFDNVLVATGFEGDGICLGPLTGKIVSQLARGEPTAIDLSPFDPARFATQEQAA</sequence>
<dbReference type="PANTHER" id="PTHR13847">
    <property type="entry name" value="SARCOSINE DEHYDROGENASE-RELATED"/>
    <property type="match status" value="1"/>
</dbReference>
<dbReference type="EMBL" id="VSZS01000067">
    <property type="protein sequence ID" value="TYR30045.1"/>
    <property type="molecule type" value="Genomic_DNA"/>
</dbReference>
<dbReference type="PANTHER" id="PTHR13847:SF287">
    <property type="entry name" value="FAD-DEPENDENT OXIDOREDUCTASE DOMAIN-CONTAINING PROTEIN 1"/>
    <property type="match status" value="1"/>
</dbReference>
<reference evidence="3 4" key="1">
    <citation type="submission" date="2019-08" db="EMBL/GenBank/DDBJ databases">
        <authorList>
            <person name="Seo Y.L."/>
        </authorList>
    </citation>
    <scope>NUCLEOTIDE SEQUENCE [LARGE SCALE GENOMIC DNA]</scope>
    <source>
        <strain evidence="3 4">MaA-C15</strain>
    </source>
</reference>
<dbReference type="SUPFAM" id="SSF54373">
    <property type="entry name" value="FAD-linked reductases, C-terminal domain"/>
    <property type="match status" value="1"/>
</dbReference>
<evidence type="ECO:0000313" key="4">
    <source>
        <dbReference type="Proteomes" id="UP000323258"/>
    </source>
</evidence>
<dbReference type="SUPFAM" id="SSF51905">
    <property type="entry name" value="FAD/NAD(P)-binding domain"/>
    <property type="match status" value="1"/>
</dbReference>
<organism evidence="3 4">
    <name type="scientific">Neoaquamicrobium microcysteis</name>
    <dbReference type="NCBI Taxonomy" id="2682781"/>
    <lineage>
        <taxon>Bacteria</taxon>
        <taxon>Pseudomonadati</taxon>
        <taxon>Pseudomonadota</taxon>
        <taxon>Alphaproteobacteria</taxon>
        <taxon>Hyphomicrobiales</taxon>
        <taxon>Phyllobacteriaceae</taxon>
        <taxon>Neoaquamicrobium</taxon>
    </lineage>
</organism>
<dbReference type="InterPro" id="IPR036188">
    <property type="entry name" value="FAD/NAD-bd_sf"/>
</dbReference>
<dbReference type="Gene3D" id="3.30.9.10">
    <property type="entry name" value="D-Amino Acid Oxidase, subunit A, domain 2"/>
    <property type="match status" value="1"/>
</dbReference>
<evidence type="ECO:0000313" key="3">
    <source>
        <dbReference type="EMBL" id="TYR30045.1"/>
    </source>
</evidence>
<feature type="domain" description="FAD dependent oxidoreductase" evidence="2">
    <location>
        <begin position="9"/>
        <end position="365"/>
    </location>
</feature>
<name>A0A5D4GRY4_9HYPH</name>